<proteinExistence type="predicted"/>
<organism evidence="1 2">
    <name type="scientific">Solanum verrucosum</name>
    <dbReference type="NCBI Taxonomy" id="315347"/>
    <lineage>
        <taxon>Eukaryota</taxon>
        <taxon>Viridiplantae</taxon>
        <taxon>Streptophyta</taxon>
        <taxon>Embryophyta</taxon>
        <taxon>Tracheophyta</taxon>
        <taxon>Spermatophyta</taxon>
        <taxon>Magnoliopsida</taxon>
        <taxon>eudicotyledons</taxon>
        <taxon>Gunneridae</taxon>
        <taxon>Pentapetalae</taxon>
        <taxon>asterids</taxon>
        <taxon>lamiids</taxon>
        <taxon>Solanales</taxon>
        <taxon>Solanaceae</taxon>
        <taxon>Solanoideae</taxon>
        <taxon>Solaneae</taxon>
        <taxon>Solanum</taxon>
    </lineage>
</organism>
<dbReference type="Proteomes" id="UP001234989">
    <property type="component" value="Chromosome 12"/>
</dbReference>
<name>A0AAF0V8D4_SOLVR</name>
<evidence type="ECO:0000313" key="1">
    <source>
        <dbReference type="EMBL" id="WMV59289.1"/>
    </source>
</evidence>
<keyword evidence="2" id="KW-1185">Reference proteome</keyword>
<reference evidence="1" key="1">
    <citation type="submission" date="2023-08" db="EMBL/GenBank/DDBJ databases">
        <title>A de novo genome assembly of Solanum verrucosum Schlechtendal, a Mexican diploid species geographically isolated from the other diploid A-genome species in potato relatives.</title>
        <authorList>
            <person name="Hosaka K."/>
        </authorList>
    </citation>
    <scope>NUCLEOTIDE SEQUENCE</scope>
    <source>
        <tissue evidence="1">Young leaves</tissue>
    </source>
</reference>
<dbReference type="EMBL" id="CP133623">
    <property type="protein sequence ID" value="WMV59289.1"/>
    <property type="molecule type" value="Genomic_DNA"/>
</dbReference>
<protein>
    <submittedName>
        <fullName evidence="1">Uncharacterized protein</fullName>
    </submittedName>
</protein>
<dbReference type="AlphaFoldDB" id="A0AAF0V8D4"/>
<gene>
    <name evidence="1" type="ORF">MTR67_052674</name>
</gene>
<evidence type="ECO:0000313" key="2">
    <source>
        <dbReference type="Proteomes" id="UP001234989"/>
    </source>
</evidence>
<accession>A0AAF0V8D4</accession>
<sequence length="87" mass="10585">MQRPNYNLLNWDQHLDWSIQMARGKTIQAQIFKMVYSEITHALWNERNKRIFEKRSRTRDSIAKEIVYVICVRASPRLQEVVHSYMF</sequence>